<protein>
    <submittedName>
        <fullName evidence="1">Uncharacterized protein</fullName>
    </submittedName>
</protein>
<evidence type="ECO:0000313" key="2">
    <source>
        <dbReference type="Proteomes" id="UP000499080"/>
    </source>
</evidence>
<gene>
    <name evidence="1" type="ORF">AVEN_176146_1</name>
</gene>
<organism evidence="1 2">
    <name type="scientific">Araneus ventricosus</name>
    <name type="common">Orbweaver spider</name>
    <name type="synonym">Epeira ventricosa</name>
    <dbReference type="NCBI Taxonomy" id="182803"/>
    <lineage>
        <taxon>Eukaryota</taxon>
        <taxon>Metazoa</taxon>
        <taxon>Ecdysozoa</taxon>
        <taxon>Arthropoda</taxon>
        <taxon>Chelicerata</taxon>
        <taxon>Arachnida</taxon>
        <taxon>Araneae</taxon>
        <taxon>Araneomorphae</taxon>
        <taxon>Entelegynae</taxon>
        <taxon>Araneoidea</taxon>
        <taxon>Araneidae</taxon>
        <taxon>Araneus</taxon>
    </lineage>
</organism>
<dbReference type="EMBL" id="BGPR01013613">
    <property type="protein sequence ID" value="GBN61420.1"/>
    <property type="molecule type" value="Genomic_DNA"/>
</dbReference>
<name>A0A4Y2QEP6_ARAVE</name>
<reference evidence="1 2" key="1">
    <citation type="journal article" date="2019" name="Sci. Rep.">
        <title>Orb-weaving spider Araneus ventricosus genome elucidates the spidroin gene catalogue.</title>
        <authorList>
            <person name="Kono N."/>
            <person name="Nakamura H."/>
            <person name="Ohtoshi R."/>
            <person name="Moran D.A.P."/>
            <person name="Shinohara A."/>
            <person name="Yoshida Y."/>
            <person name="Fujiwara M."/>
            <person name="Mori M."/>
            <person name="Tomita M."/>
            <person name="Arakawa K."/>
        </authorList>
    </citation>
    <scope>NUCLEOTIDE SEQUENCE [LARGE SCALE GENOMIC DNA]</scope>
</reference>
<proteinExistence type="predicted"/>
<keyword evidence="2" id="KW-1185">Reference proteome</keyword>
<evidence type="ECO:0000313" key="1">
    <source>
        <dbReference type="EMBL" id="GBN61420.1"/>
    </source>
</evidence>
<comment type="caution">
    <text evidence="1">The sequence shown here is derived from an EMBL/GenBank/DDBJ whole genome shotgun (WGS) entry which is preliminary data.</text>
</comment>
<sequence length="105" mass="12113">MMGSLEFFFYRKWRCFSAVDRSQPILPARSSYLKVKEKTGLLKNSIIVVEGKEEEQPMENAGAVKWRLHFLVFSCPQEDTQKAFLSEIRAFQLAPLVKVTESDIP</sequence>
<dbReference type="Proteomes" id="UP000499080">
    <property type="component" value="Unassembled WGS sequence"/>
</dbReference>
<accession>A0A4Y2QEP6</accession>
<dbReference type="AlphaFoldDB" id="A0A4Y2QEP6"/>